<gene>
    <name evidence="1" type="ORF">ABT39_MTgene3797</name>
</gene>
<geneLocation type="mitochondrion" evidence="1"/>
<sequence length="146" mass="16734">MAFAFISLSLDPPRPTLQNITLSVRFTYASPVTPRMDQSTVTQEGSPWTRKLSYSPQYPITCTFHFAQYPYMPPLITKFTINYQIGRHLSFSDRATLSDYRQAIYIPSRLQEAPSRVLALRSARPPDLYVLNFTLIGRPGSNRITR</sequence>
<accession>A0A124GNM0</accession>
<evidence type="ECO:0000313" key="1">
    <source>
        <dbReference type="EMBL" id="KUM49248.1"/>
    </source>
</evidence>
<organism evidence="1">
    <name type="scientific">Picea glauca</name>
    <name type="common">White spruce</name>
    <name type="synonym">Pinus glauca</name>
    <dbReference type="NCBI Taxonomy" id="3330"/>
    <lineage>
        <taxon>Eukaryota</taxon>
        <taxon>Viridiplantae</taxon>
        <taxon>Streptophyta</taxon>
        <taxon>Embryophyta</taxon>
        <taxon>Tracheophyta</taxon>
        <taxon>Spermatophyta</taxon>
        <taxon>Pinopsida</taxon>
        <taxon>Pinidae</taxon>
        <taxon>Conifers I</taxon>
        <taxon>Pinales</taxon>
        <taxon>Pinaceae</taxon>
        <taxon>Picea</taxon>
    </lineage>
</organism>
<reference evidence="1" key="1">
    <citation type="journal article" date="2015" name="Genome Biol. Evol.">
        <title>Organellar Genomes of White Spruce (Picea glauca): Assembly and Annotation.</title>
        <authorList>
            <person name="Jackman S.D."/>
            <person name="Warren R.L."/>
            <person name="Gibb E.A."/>
            <person name="Vandervalk B.P."/>
            <person name="Mohamadi H."/>
            <person name="Chu J."/>
            <person name="Raymond A."/>
            <person name="Pleasance S."/>
            <person name="Coope R."/>
            <person name="Wildung M.R."/>
            <person name="Ritland C.E."/>
            <person name="Bousquet J."/>
            <person name="Jones S.J."/>
            <person name="Bohlmann J."/>
            <person name="Birol I."/>
        </authorList>
    </citation>
    <scope>NUCLEOTIDE SEQUENCE [LARGE SCALE GENOMIC DNA]</scope>
    <source>
        <tissue evidence="1">Flushing bud</tissue>
    </source>
</reference>
<protein>
    <submittedName>
        <fullName evidence="1">Uncharacterized protein</fullName>
    </submittedName>
</protein>
<dbReference type="AlphaFoldDB" id="A0A124GNM0"/>
<proteinExistence type="predicted"/>
<name>A0A124GNM0_PICGL</name>
<comment type="caution">
    <text evidence="1">The sequence shown here is derived from an EMBL/GenBank/DDBJ whole genome shotgun (WGS) entry which is preliminary data.</text>
</comment>
<dbReference type="EMBL" id="LKAM01000003">
    <property type="protein sequence ID" value="KUM49248.1"/>
    <property type="molecule type" value="Genomic_DNA"/>
</dbReference>
<keyword evidence="1" id="KW-0496">Mitochondrion</keyword>